<dbReference type="PROSITE" id="PS00141">
    <property type="entry name" value="ASP_PROTEASE"/>
    <property type="match status" value="1"/>
</dbReference>
<dbReference type="InterPro" id="IPR055014">
    <property type="entry name" value="BapA_Bap-like_C"/>
</dbReference>
<dbReference type="Pfam" id="PF17963">
    <property type="entry name" value="Big_9"/>
    <property type="match status" value="1"/>
</dbReference>
<protein>
    <recommendedName>
        <fullName evidence="3">VCBS repeat-containing protein</fullName>
    </recommendedName>
</protein>
<dbReference type="NCBIfam" id="NF045619">
    <property type="entry name" value="adhes_GNV_Cterm"/>
    <property type="match status" value="1"/>
</dbReference>
<accession>A0A7X2V0P5</accession>
<reference evidence="1 2" key="1">
    <citation type="submission" date="2019-11" db="EMBL/GenBank/DDBJ databases">
        <title>Pseudmonas karstica sp. nov. and Pseudomonas spelaei sp. nov. from caves.</title>
        <authorList>
            <person name="Zeman M."/>
        </authorList>
    </citation>
    <scope>NUCLEOTIDE SEQUENCE [LARGE SCALE GENOMIC DNA]</scope>
    <source>
        <strain evidence="1 2">CCM 7891</strain>
    </source>
</reference>
<evidence type="ECO:0000313" key="2">
    <source>
        <dbReference type="Proteomes" id="UP000431485"/>
    </source>
</evidence>
<evidence type="ECO:0008006" key="3">
    <source>
        <dbReference type="Google" id="ProtNLM"/>
    </source>
</evidence>
<comment type="caution">
    <text evidence="1">The sequence shown here is derived from an EMBL/GenBank/DDBJ whole genome shotgun (WGS) entry which is preliminary data.</text>
</comment>
<dbReference type="InterPro" id="IPR001969">
    <property type="entry name" value="Aspartic_peptidase_AS"/>
</dbReference>
<dbReference type="GO" id="GO:0006508">
    <property type="term" value="P:proteolysis"/>
    <property type="evidence" value="ECO:0007669"/>
    <property type="project" value="InterPro"/>
</dbReference>
<gene>
    <name evidence="1" type="ORF">GIR22_20425</name>
</gene>
<organism evidence="1 2">
    <name type="scientific">Pseudomonas karstica</name>
    <dbReference type="NCBI Taxonomy" id="1055468"/>
    <lineage>
        <taxon>Bacteria</taxon>
        <taxon>Pseudomonadati</taxon>
        <taxon>Pseudomonadota</taxon>
        <taxon>Gammaproteobacteria</taxon>
        <taxon>Pseudomonadales</taxon>
        <taxon>Pseudomonadaceae</taxon>
        <taxon>Pseudomonas</taxon>
    </lineage>
</organism>
<evidence type="ECO:0000313" key="1">
    <source>
        <dbReference type="EMBL" id="MTD21492.1"/>
    </source>
</evidence>
<dbReference type="GO" id="GO:0004190">
    <property type="term" value="F:aspartic-type endopeptidase activity"/>
    <property type="evidence" value="ECO:0007669"/>
    <property type="project" value="InterPro"/>
</dbReference>
<sequence length="612" mass="62374">MLEVSDGAGGWVGIDQASGGSGLLDLLGLFGSGTTAQIDGLAAGEYRFTLSLDPNLVAIGATATASLSVDNKSLTDFTVEPGADVEGNVITDPGFNGEPDSTGPLGDATVQVEVDGVFVDADATVGTVLQGLYGELTIFANGDYSYTPNGDIANIGLVDSFAYQLITAAGAVASANLYIRIDSNDTTIDWSPTDPSAPGVVDVVATDDIGTAQIDIDNLVDTQSMTALSYTPPVLIGNGTDTGDVFTVVADTTAELAISRSFSGIGLLPTTTIELQKLIDGTWTTQQTTTAATHTFTGLDAGEYRVTASTGALVSLGTVTITQTLATTHLTEFVTGAAVAATGNVLELSDLSPADSLGSTLTVLTVLSNGDYVIPGQTGAVVQGLYGTLTLQADGAYSYTPTPGLAVADIGQVDSFTYKLTTPGGQEDTATLYVRLDSPDSDLIWDDANPGSPATEGAGFAAASIVDQAASGDDSAGSEGIADSGSDHSVAVDGTDFTHVDSGAGADGLLWEGGDAAINLADLIGKASSVDSIDLNDVSAVELTLSLEDLVSIADPESDRLMIQGDDQDSVHLTGNWSAGATEVENGLEYVIYTSQEDETHHLWVQSGISVV</sequence>
<keyword evidence="2" id="KW-1185">Reference proteome</keyword>
<proteinExistence type="predicted"/>
<dbReference type="EMBL" id="WLYI01000031">
    <property type="protein sequence ID" value="MTD21492.1"/>
    <property type="molecule type" value="Genomic_DNA"/>
</dbReference>
<dbReference type="AlphaFoldDB" id="A0A7X2V0P5"/>
<dbReference type="Proteomes" id="UP000431485">
    <property type="component" value="Unassembled WGS sequence"/>
</dbReference>
<name>A0A7X2V0P5_9PSED</name>